<feature type="domain" description="NAD-dependent epimerase/dehydratase" evidence="1">
    <location>
        <begin position="3"/>
        <end position="133"/>
    </location>
</feature>
<dbReference type="Gene3D" id="3.40.50.720">
    <property type="entry name" value="NAD(P)-binding Rossmann-like Domain"/>
    <property type="match status" value="1"/>
</dbReference>
<evidence type="ECO:0000313" key="4">
    <source>
        <dbReference type="Proteomes" id="UP000198398"/>
    </source>
</evidence>
<organism evidence="3 4">
    <name type="scientific">Brachybacterium avium</name>
    <dbReference type="NCBI Taxonomy" id="2017485"/>
    <lineage>
        <taxon>Bacteria</taxon>
        <taxon>Bacillati</taxon>
        <taxon>Actinomycetota</taxon>
        <taxon>Actinomycetes</taxon>
        <taxon>Micrococcales</taxon>
        <taxon>Dermabacteraceae</taxon>
        <taxon>Brachybacterium</taxon>
    </lineage>
</organism>
<dbReference type="PANTHER" id="PTHR11092">
    <property type="entry name" value="SUGAR NUCLEOTIDE EPIMERASE RELATED"/>
    <property type="match status" value="1"/>
</dbReference>
<accession>A0A220UGG7</accession>
<evidence type="ECO:0000259" key="2">
    <source>
        <dbReference type="Pfam" id="PF08338"/>
    </source>
</evidence>
<dbReference type="InterPro" id="IPR013549">
    <property type="entry name" value="DUF1731"/>
</dbReference>
<dbReference type="AlphaFoldDB" id="A0A220UGG7"/>
<gene>
    <name evidence="3" type="ORF">CFK39_13485</name>
</gene>
<dbReference type="Proteomes" id="UP000198398">
    <property type="component" value="Chromosome"/>
</dbReference>
<feature type="domain" description="DUF1731" evidence="2">
    <location>
        <begin position="256"/>
        <end position="305"/>
    </location>
</feature>
<dbReference type="InterPro" id="IPR001509">
    <property type="entry name" value="Epimerase_deHydtase"/>
</dbReference>
<keyword evidence="4" id="KW-1185">Reference proteome</keyword>
<name>A0A220UGG7_9MICO</name>
<dbReference type="SUPFAM" id="SSF51735">
    <property type="entry name" value="NAD(P)-binding Rossmann-fold domains"/>
    <property type="match status" value="1"/>
</dbReference>
<dbReference type="KEGG" id="brv:CFK39_13485"/>
<dbReference type="Pfam" id="PF01370">
    <property type="entry name" value="Epimerase"/>
    <property type="match status" value="1"/>
</dbReference>
<dbReference type="PANTHER" id="PTHR11092:SF0">
    <property type="entry name" value="EPIMERASE FAMILY PROTEIN SDR39U1"/>
    <property type="match status" value="1"/>
</dbReference>
<dbReference type="InterPro" id="IPR036291">
    <property type="entry name" value="NAD(P)-bd_dom_sf"/>
</dbReference>
<evidence type="ECO:0000259" key="1">
    <source>
        <dbReference type="Pfam" id="PF01370"/>
    </source>
</evidence>
<evidence type="ECO:0000313" key="3">
    <source>
        <dbReference type="EMBL" id="ASK67219.1"/>
    </source>
</evidence>
<sequence length="308" mass="33232">MRIVIAGGSGTLGRALSTQLVRRGHEVVVLTRAPRSPSRHPGVREVHWDGRTLGRWTQELAAPGTALVNLAGRLVDARPTPENIADLTRSRVEATTALVEASQRLEEPLTHWVQASTTAIWSDAGDRLLEETSPVPVGLPQMTGVAERWERAAEGAHCDHQVVLRTGIVLEAGTPALERLVLLARWGLGGPVGTGRQWVSWIHVEDWGRIVLAALGLEQPQLPEGIVVASAPHPVRNAEMMRLLRRGVGRSHGLPTPAPLLRLGAVLLRTDPALGLTGRHATSRVLDEAGFRFQHPRLDGALADLLPG</sequence>
<reference evidence="4" key="1">
    <citation type="submission" date="2017-07" db="EMBL/GenBank/DDBJ databases">
        <title>Brachybacterium sp. VR2415.</title>
        <authorList>
            <person name="Tak E.J."/>
            <person name="Bae J.-W."/>
        </authorList>
    </citation>
    <scope>NUCLEOTIDE SEQUENCE [LARGE SCALE GENOMIC DNA]</scope>
    <source>
        <strain evidence="4">VR2415</strain>
    </source>
</reference>
<dbReference type="Pfam" id="PF08338">
    <property type="entry name" value="DUF1731"/>
    <property type="match status" value="1"/>
</dbReference>
<protein>
    <submittedName>
        <fullName evidence="3">NAD-dependent dehydratase</fullName>
    </submittedName>
</protein>
<dbReference type="EMBL" id="CP022316">
    <property type="protein sequence ID" value="ASK67219.1"/>
    <property type="molecule type" value="Genomic_DNA"/>
</dbReference>
<dbReference type="OrthoDB" id="9801773at2"/>
<proteinExistence type="predicted"/>